<evidence type="ECO:0000256" key="1">
    <source>
        <dbReference type="ARBA" id="ARBA00022670"/>
    </source>
</evidence>
<keyword evidence="4 7" id="KW-0862">Zinc</keyword>
<dbReference type="STRING" id="29170.A0A368GVY2"/>
<protein>
    <recommendedName>
        <fullName evidence="8">Metalloendopeptidase</fullName>
        <ecNumber evidence="8">3.4.24.-</ecNumber>
    </recommendedName>
</protein>
<evidence type="ECO:0000256" key="6">
    <source>
        <dbReference type="ARBA" id="ARBA00023157"/>
    </source>
</evidence>
<feature type="binding site" evidence="7">
    <location>
        <position position="102"/>
    </location>
    <ligand>
        <name>Zn(2+)</name>
        <dbReference type="ChEBI" id="CHEBI:29105"/>
        <note>catalytic</note>
    </ligand>
</feature>
<keyword evidence="3 7" id="KW-0378">Hydrolase</keyword>
<dbReference type="PANTHER" id="PTHR10127:SF780">
    <property type="entry name" value="METALLOENDOPEPTIDASE"/>
    <property type="match status" value="1"/>
</dbReference>
<dbReference type="Gene3D" id="3.40.390.10">
    <property type="entry name" value="Collagenase (Catalytic Domain)"/>
    <property type="match status" value="1"/>
</dbReference>
<dbReference type="SUPFAM" id="SSF55486">
    <property type="entry name" value="Metalloproteases ('zincins'), catalytic domain"/>
    <property type="match status" value="1"/>
</dbReference>
<keyword evidence="11" id="KW-1185">Reference proteome</keyword>
<dbReference type="PANTHER" id="PTHR10127">
    <property type="entry name" value="DISCOIDIN, CUB, EGF, LAMININ , AND ZINC METALLOPROTEASE DOMAIN CONTAINING"/>
    <property type="match status" value="1"/>
</dbReference>
<evidence type="ECO:0000256" key="3">
    <source>
        <dbReference type="ARBA" id="ARBA00022801"/>
    </source>
</evidence>
<evidence type="ECO:0000256" key="7">
    <source>
        <dbReference type="PROSITE-ProRule" id="PRU01211"/>
    </source>
</evidence>
<keyword evidence="1 7" id="KW-0645">Protease</keyword>
<dbReference type="GO" id="GO:0008270">
    <property type="term" value="F:zinc ion binding"/>
    <property type="evidence" value="ECO:0007669"/>
    <property type="project" value="UniProtKB-UniRule"/>
</dbReference>
<dbReference type="GO" id="GO:0004222">
    <property type="term" value="F:metalloendopeptidase activity"/>
    <property type="evidence" value="ECO:0007669"/>
    <property type="project" value="UniProtKB-UniRule"/>
</dbReference>
<dbReference type="EMBL" id="JOJR01000045">
    <property type="protein sequence ID" value="RCN48533.1"/>
    <property type="molecule type" value="Genomic_DNA"/>
</dbReference>
<evidence type="ECO:0000313" key="11">
    <source>
        <dbReference type="Proteomes" id="UP000252519"/>
    </source>
</evidence>
<evidence type="ECO:0000259" key="9">
    <source>
        <dbReference type="PROSITE" id="PS51864"/>
    </source>
</evidence>
<dbReference type="Proteomes" id="UP000252519">
    <property type="component" value="Unassembled WGS sequence"/>
</dbReference>
<dbReference type="PROSITE" id="PS51864">
    <property type="entry name" value="ASTACIN"/>
    <property type="match status" value="1"/>
</dbReference>
<dbReference type="OrthoDB" id="291007at2759"/>
<feature type="non-terminal residue" evidence="10">
    <location>
        <position position="1"/>
    </location>
</feature>
<name>A0A368GVY2_ANCCA</name>
<comment type="cofactor">
    <cofactor evidence="7 8">
        <name>Zn(2+)</name>
        <dbReference type="ChEBI" id="CHEBI:29105"/>
    </cofactor>
    <text evidence="7 8">Binds 1 zinc ion per subunit.</text>
</comment>
<dbReference type="InterPro" id="IPR001506">
    <property type="entry name" value="Peptidase_M12A"/>
</dbReference>
<dbReference type="PRINTS" id="PR00480">
    <property type="entry name" value="ASTACIN"/>
</dbReference>
<feature type="active site" evidence="7">
    <location>
        <position position="99"/>
    </location>
</feature>
<accession>A0A368GVY2</accession>
<dbReference type="SMART" id="SM00235">
    <property type="entry name" value="ZnMc"/>
    <property type="match status" value="1"/>
</dbReference>
<dbReference type="AlphaFoldDB" id="A0A368GVY2"/>
<keyword evidence="2 7" id="KW-0479">Metal-binding</keyword>
<dbReference type="InterPro" id="IPR006026">
    <property type="entry name" value="Peptidase_Metallo"/>
</dbReference>
<dbReference type="InterPro" id="IPR024079">
    <property type="entry name" value="MetalloPept_cat_dom_sf"/>
</dbReference>
<dbReference type="Pfam" id="PF01400">
    <property type="entry name" value="Astacin"/>
    <property type="match status" value="2"/>
</dbReference>
<gene>
    <name evidence="10" type="ORF">ANCCAN_05358</name>
</gene>
<dbReference type="EC" id="3.4.24.-" evidence="8"/>
<organism evidence="10 11">
    <name type="scientific">Ancylostoma caninum</name>
    <name type="common">Dog hookworm</name>
    <dbReference type="NCBI Taxonomy" id="29170"/>
    <lineage>
        <taxon>Eukaryota</taxon>
        <taxon>Metazoa</taxon>
        <taxon>Ecdysozoa</taxon>
        <taxon>Nematoda</taxon>
        <taxon>Chromadorea</taxon>
        <taxon>Rhabditida</taxon>
        <taxon>Rhabditina</taxon>
        <taxon>Rhabditomorpha</taxon>
        <taxon>Strongyloidea</taxon>
        <taxon>Ancylostomatidae</taxon>
        <taxon>Ancylostomatinae</taxon>
        <taxon>Ancylostoma</taxon>
    </lineage>
</organism>
<keyword evidence="5 7" id="KW-0482">Metalloprotease</keyword>
<keyword evidence="6" id="KW-1015">Disulfide bond</keyword>
<sequence>LLEGETEDAFLVYQFQKRSSKVLHYYFDNKIDPNLKTLFEEATKAWEDYSCIDFVEDRNTKSEICVEGQKYEDCLHRGTPGGNQWLTVGCGYFTGVAHEVGHALGLEHTHSRPDRDQYLTVDWNNVEKEFRALYEKEIQRDSQSLIDVYNKTFRRQFEKISGNTNYSGILYDYGSIMHYGASGTNPSMIPKDRNHKRTIGSQAISFADLLEVNKRHNCEEKCLSDERAVQCEYQGFPNPKNCSACVCPSGYGGRSCGDKPGECGQHVIASDDWQTLEESIQSPKNTSRYVTCTSWIRVEVENNPTEASFKEENRLVGLYRCDVTVNDPQKGSVVHM</sequence>
<evidence type="ECO:0000256" key="5">
    <source>
        <dbReference type="ARBA" id="ARBA00023049"/>
    </source>
</evidence>
<evidence type="ECO:0000256" key="8">
    <source>
        <dbReference type="RuleBase" id="RU361183"/>
    </source>
</evidence>
<proteinExistence type="predicted"/>
<dbReference type="GO" id="GO:0006508">
    <property type="term" value="P:proteolysis"/>
    <property type="evidence" value="ECO:0007669"/>
    <property type="project" value="UniProtKB-KW"/>
</dbReference>
<feature type="binding site" evidence="7">
    <location>
        <position position="98"/>
    </location>
    <ligand>
        <name>Zn(2+)</name>
        <dbReference type="ChEBI" id="CHEBI:29105"/>
        <note>catalytic</note>
    </ligand>
</feature>
<feature type="domain" description="Peptidase M12A" evidence="9">
    <location>
        <begin position="9"/>
        <end position="219"/>
    </location>
</feature>
<evidence type="ECO:0000256" key="4">
    <source>
        <dbReference type="ARBA" id="ARBA00022833"/>
    </source>
</evidence>
<feature type="binding site" evidence="7">
    <location>
        <position position="108"/>
    </location>
    <ligand>
        <name>Zn(2+)</name>
        <dbReference type="ChEBI" id="CHEBI:29105"/>
        <note>catalytic</note>
    </ligand>
</feature>
<comment type="caution">
    <text evidence="7">Lacks conserved residue(s) required for the propagation of feature annotation.</text>
</comment>
<reference evidence="10 11" key="1">
    <citation type="submission" date="2014-10" db="EMBL/GenBank/DDBJ databases">
        <title>Draft genome of the hookworm Ancylostoma caninum.</title>
        <authorList>
            <person name="Mitreva M."/>
        </authorList>
    </citation>
    <scope>NUCLEOTIDE SEQUENCE [LARGE SCALE GENOMIC DNA]</scope>
    <source>
        <strain evidence="10 11">Baltimore</strain>
    </source>
</reference>
<evidence type="ECO:0000256" key="2">
    <source>
        <dbReference type="ARBA" id="ARBA00022723"/>
    </source>
</evidence>
<comment type="caution">
    <text evidence="10">The sequence shown here is derived from an EMBL/GenBank/DDBJ whole genome shotgun (WGS) entry which is preliminary data.</text>
</comment>
<evidence type="ECO:0000313" key="10">
    <source>
        <dbReference type="EMBL" id="RCN48533.1"/>
    </source>
</evidence>